<dbReference type="GO" id="GO:0006281">
    <property type="term" value="P:DNA repair"/>
    <property type="evidence" value="ECO:0007669"/>
    <property type="project" value="UniProtKB-UniRule"/>
</dbReference>
<dbReference type="PANTHER" id="PTHR11076">
    <property type="entry name" value="DNA REPAIR POLYMERASE UMUC / TRANSFERASE FAMILY MEMBER"/>
    <property type="match status" value="1"/>
</dbReference>
<dbReference type="InterPro" id="IPR024728">
    <property type="entry name" value="PolY_HhH_motif"/>
</dbReference>
<dbReference type="InterPro" id="IPR043502">
    <property type="entry name" value="DNA/RNA_pol_sf"/>
</dbReference>
<dbReference type="GO" id="GO:0009432">
    <property type="term" value="P:SOS response"/>
    <property type="evidence" value="ECO:0007669"/>
    <property type="project" value="TreeGrafter"/>
</dbReference>
<sequence>MNDRIVFHIDVNSAYLSWEAAYNLQMGSNLDLREVPSIVGGDQEKRHGIVLAKSIPAKKYGIRTGETVYSALEKCPQLIVVEPHYERYMKASKAMVDFLSDYSPNIQRYSIDEVFLDYSNGNLPYMEAAQKMKEGIKKELGFTVNIGIGPNKLLAKMASDFTKPDKIHTLFYNEIAEKMWPLPVEDLFMIGHRTKKKLNSRGIFTIGELAHLDKNYVYSWLKKPGLLIWEYANGIESSDVKSDKSKVKSIGNSTTLPFDVTTKDEALKVILGISEMVGMRLRELNMRAHVISVSLKTSEFFSYSHQKKLHIPTSSTNTIYKTASTLFEEMWDYNPLRCFSISLSSLLDEDFIQLSLFEDFNEKDILLDKSIDHIRTKFGQDSVIRSSFLYSGIDPIIGGVVAEENYPMMSSYL</sequence>
<dbReference type="InterPro" id="IPR001126">
    <property type="entry name" value="UmuC"/>
</dbReference>
<dbReference type="Proteomes" id="UP000298381">
    <property type="component" value="Unassembled WGS sequence"/>
</dbReference>
<keyword evidence="3" id="KW-0239">DNA-directed DNA polymerase</keyword>
<evidence type="ECO:0000313" key="5">
    <source>
        <dbReference type="EMBL" id="TFZ41153.1"/>
    </source>
</evidence>
<keyword evidence="3" id="KW-0548">Nucleotidyltransferase</keyword>
<dbReference type="PROSITE" id="PS50173">
    <property type="entry name" value="UMUC"/>
    <property type="match status" value="1"/>
</dbReference>
<dbReference type="GO" id="GO:0000287">
    <property type="term" value="F:magnesium ion binding"/>
    <property type="evidence" value="ECO:0007669"/>
    <property type="project" value="UniProtKB-UniRule"/>
</dbReference>
<feature type="site" description="Substrate discrimination" evidence="3">
    <location>
        <position position="15"/>
    </location>
</feature>
<dbReference type="Gene3D" id="3.30.1490.100">
    <property type="entry name" value="DNA polymerase, Y-family, little finger domain"/>
    <property type="match status" value="1"/>
</dbReference>
<keyword evidence="3" id="KW-0479">Metal-binding</keyword>
<comment type="function">
    <text evidence="3">Poorly processive, error-prone DNA polymerase involved in untargeted mutagenesis. Copies undamaged DNA at stalled replication forks, which arise in vivo from mismatched or misaligned primer ends. These misaligned primers can be extended by PolIV. Exhibits no 3'-5' exonuclease (proofreading) activity. May be involved in translesional synthesis, in conjunction with the beta clamp from PolIII.</text>
</comment>
<dbReference type="Pfam" id="PF00817">
    <property type="entry name" value="IMS"/>
    <property type="match status" value="1"/>
</dbReference>
<feature type="domain" description="UmuC" evidence="4">
    <location>
        <begin position="6"/>
        <end position="191"/>
    </location>
</feature>
<proteinExistence type="inferred from homology"/>
<dbReference type="Pfam" id="PF11799">
    <property type="entry name" value="IMS_C"/>
    <property type="match status" value="1"/>
</dbReference>
<comment type="caution">
    <text evidence="5">The sequence shown here is derived from an EMBL/GenBank/DDBJ whole genome shotgun (WGS) entry which is preliminary data.</text>
</comment>
<comment type="catalytic activity">
    <reaction evidence="3">
        <text>DNA(n) + a 2'-deoxyribonucleoside 5'-triphosphate = DNA(n+1) + diphosphate</text>
        <dbReference type="Rhea" id="RHEA:22508"/>
        <dbReference type="Rhea" id="RHEA-COMP:17339"/>
        <dbReference type="Rhea" id="RHEA-COMP:17340"/>
        <dbReference type="ChEBI" id="CHEBI:33019"/>
        <dbReference type="ChEBI" id="CHEBI:61560"/>
        <dbReference type="ChEBI" id="CHEBI:173112"/>
        <dbReference type="EC" id="2.7.7.7"/>
    </reaction>
</comment>
<comment type="cofactor">
    <cofactor evidence="3">
        <name>Mg(2+)</name>
        <dbReference type="ChEBI" id="CHEBI:18420"/>
    </cofactor>
    <text evidence="3">Binds 2 magnesium ions per subunit.</text>
</comment>
<keyword evidence="3" id="KW-0235">DNA replication</keyword>
<evidence type="ECO:0000256" key="1">
    <source>
        <dbReference type="ARBA" id="ARBA00010945"/>
    </source>
</evidence>
<evidence type="ECO:0000313" key="6">
    <source>
        <dbReference type="Proteomes" id="UP000298381"/>
    </source>
</evidence>
<keyword evidence="3" id="KW-0238">DNA-binding</keyword>
<dbReference type="RefSeq" id="WP_135270634.1">
    <property type="nucleotide sequence ID" value="NZ_SRIB01000003.1"/>
</dbReference>
<dbReference type="Pfam" id="PF11798">
    <property type="entry name" value="IMS_HHH"/>
    <property type="match status" value="1"/>
</dbReference>
<keyword evidence="3" id="KW-0460">Magnesium</keyword>
<dbReference type="SUPFAM" id="SSF100879">
    <property type="entry name" value="Lesion bypass DNA polymerase (Y-family), little finger domain"/>
    <property type="match status" value="1"/>
</dbReference>
<dbReference type="InterPro" id="IPR050116">
    <property type="entry name" value="DNA_polymerase-Y"/>
</dbReference>
<dbReference type="PANTHER" id="PTHR11076:SF35">
    <property type="entry name" value="DNA REPAIR PROTEIN HOMOLOG YOBH"/>
    <property type="match status" value="1"/>
</dbReference>
<comment type="similarity">
    <text evidence="1 3">Belongs to the DNA polymerase type-Y family.</text>
</comment>
<gene>
    <name evidence="3" type="primary">dinB</name>
    <name evidence="5" type="ORF">E4100_03380</name>
</gene>
<dbReference type="Gene3D" id="1.10.150.20">
    <property type="entry name" value="5' to 3' exonuclease, C-terminal subdomain"/>
    <property type="match status" value="1"/>
</dbReference>
<evidence type="ECO:0000259" key="4">
    <source>
        <dbReference type="PROSITE" id="PS50173"/>
    </source>
</evidence>
<feature type="active site" evidence="3">
    <location>
        <position position="113"/>
    </location>
</feature>
<dbReference type="CDD" id="cd03586">
    <property type="entry name" value="PolY_Pol_IV_kappa"/>
    <property type="match status" value="1"/>
</dbReference>
<reference evidence="5 6" key="1">
    <citation type="submission" date="2019-03" db="EMBL/GenBank/DDBJ databases">
        <title>Draft genome sequence data and analysis of a Fermenting Bacterium, Soehngenia longevitae strain 1933PT, isolated from petroleum reservoir in Azerbaijan.</title>
        <authorList>
            <person name="Grouzdev D.S."/>
            <person name="Bidzhieva S.K."/>
            <person name="Sokolova D.S."/>
            <person name="Tourova T.P."/>
            <person name="Poltaraus A.B."/>
            <person name="Nazina T.N."/>
        </authorList>
    </citation>
    <scope>NUCLEOTIDE SEQUENCE [LARGE SCALE GENOMIC DNA]</scope>
    <source>
        <strain evidence="5 6">1933P</strain>
    </source>
</reference>
<dbReference type="OrthoDB" id="9808813at2"/>
<dbReference type="EMBL" id="SRIB01000003">
    <property type="protein sequence ID" value="TFZ41153.1"/>
    <property type="molecule type" value="Genomic_DNA"/>
</dbReference>
<keyword evidence="3" id="KW-0808">Transferase</keyword>
<dbReference type="AlphaFoldDB" id="A0A4Z0D8H5"/>
<dbReference type="GO" id="GO:0042276">
    <property type="term" value="P:error-prone translesion synthesis"/>
    <property type="evidence" value="ECO:0007669"/>
    <property type="project" value="TreeGrafter"/>
</dbReference>
<protein>
    <recommendedName>
        <fullName evidence="3">DNA polymerase IV</fullName>
        <shortName evidence="3">Pol IV</shortName>
        <ecNumber evidence="3">2.7.7.7</ecNumber>
    </recommendedName>
</protein>
<accession>A0A4Z0D8H5</accession>
<evidence type="ECO:0000256" key="3">
    <source>
        <dbReference type="HAMAP-Rule" id="MF_01113"/>
    </source>
</evidence>
<keyword evidence="3" id="KW-0234">DNA repair</keyword>
<keyword evidence="3" id="KW-0963">Cytoplasm</keyword>
<dbReference type="EC" id="2.7.7.7" evidence="3"/>
<dbReference type="GO" id="GO:0003887">
    <property type="term" value="F:DNA-directed DNA polymerase activity"/>
    <property type="evidence" value="ECO:0007669"/>
    <property type="project" value="UniProtKB-UniRule"/>
</dbReference>
<dbReference type="GO" id="GO:0005829">
    <property type="term" value="C:cytosol"/>
    <property type="evidence" value="ECO:0007669"/>
    <property type="project" value="TreeGrafter"/>
</dbReference>
<dbReference type="SUPFAM" id="SSF56672">
    <property type="entry name" value="DNA/RNA polymerases"/>
    <property type="match status" value="1"/>
</dbReference>
<dbReference type="GO" id="GO:0006261">
    <property type="term" value="P:DNA-templated DNA replication"/>
    <property type="evidence" value="ECO:0007669"/>
    <property type="project" value="UniProtKB-UniRule"/>
</dbReference>
<feature type="binding site" evidence="3">
    <location>
        <position position="112"/>
    </location>
    <ligand>
        <name>Mg(2+)</name>
        <dbReference type="ChEBI" id="CHEBI:18420"/>
    </ligand>
</feature>
<dbReference type="HAMAP" id="MF_01113">
    <property type="entry name" value="DNApol_IV"/>
    <property type="match status" value="1"/>
</dbReference>
<comment type="subunit">
    <text evidence="3">Monomer.</text>
</comment>
<dbReference type="InterPro" id="IPR017961">
    <property type="entry name" value="DNA_pol_Y-fam_little_finger"/>
</dbReference>
<dbReference type="InterPro" id="IPR022880">
    <property type="entry name" value="DNApol_IV"/>
</dbReference>
<feature type="binding site" evidence="3">
    <location>
        <position position="10"/>
    </location>
    <ligand>
        <name>Mg(2+)</name>
        <dbReference type="ChEBI" id="CHEBI:18420"/>
    </ligand>
</feature>
<dbReference type="InterPro" id="IPR043128">
    <property type="entry name" value="Rev_trsase/Diguanyl_cyclase"/>
</dbReference>
<organism evidence="5 6">
    <name type="scientific">Soehngenia longivitae</name>
    <dbReference type="NCBI Taxonomy" id="2562294"/>
    <lineage>
        <taxon>Bacteria</taxon>
        <taxon>Bacillati</taxon>
        <taxon>Bacillota</taxon>
        <taxon>Tissierellia</taxon>
        <taxon>Tissierellales</taxon>
        <taxon>Tissierellaceae</taxon>
        <taxon>Soehngenia</taxon>
    </lineage>
</organism>
<keyword evidence="2 3" id="KW-0515">Mutator protein</keyword>
<keyword evidence="6" id="KW-1185">Reference proteome</keyword>
<keyword evidence="3" id="KW-0227">DNA damage</keyword>
<dbReference type="Gene3D" id="3.30.70.270">
    <property type="match status" value="1"/>
</dbReference>
<dbReference type="Gene3D" id="3.40.1170.60">
    <property type="match status" value="1"/>
</dbReference>
<evidence type="ECO:0000256" key="2">
    <source>
        <dbReference type="ARBA" id="ARBA00022457"/>
    </source>
</evidence>
<dbReference type="GO" id="GO:0003684">
    <property type="term" value="F:damaged DNA binding"/>
    <property type="evidence" value="ECO:0007669"/>
    <property type="project" value="InterPro"/>
</dbReference>
<name>A0A4Z0D8H5_9FIRM</name>
<dbReference type="InterPro" id="IPR036775">
    <property type="entry name" value="DNA_pol_Y-fam_lit_finger_sf"/>
</dbReference>
<comment type="subcellular location">
    <subcellularLocation>
        <location evidence="3">Cytoplasm</location>
    </subcellularLocation>
</comment>